<feature type="region of interest" description="Disordered" evidence="1">
    <location>
        <begin position="130"/>
        <end position="149"/>
    </location>
</feature>
<dbReference type="EMBL" id="KB446571">
    <property type="protein sequence ID" value="EME77033.1"/>
    <property type="molecule type" value="Genomic_DNA"/>
</dbReference>
<evidence type="ECO:0000256" key="1">
    <source>
        <dbReference type="SAM" id="MobiDB-lite"/>
    </source>
</evidence>
<dbReference type="VEuPathDB" id="FungiDB:MYCFIDRAFT_180364"/>
<feature type="compositionally biased region" description="Polar residues" evidence="1">
    <location>
        <begin position="519"/>
        <end position="531"/>
    </location>
</feature>
<sequence length="903" mass="98741">MIPCMYSTLDLFRLRLDFGFSHLSIQTELLVKMVATGICHSDVFAGSAPKGTSPPFFGHISATALIWISRRYASSRARATTRSLTKRGHYGQHHQVNPISADCTLELFSIPEANGEQLDSRPWLHRQPGTSASFPTPHELEVNPPAAGRNDLSIEDVAAVRRRKRLGKDENYLASSSMTHCPHRCAARSRSMKDSPVNRHLEHDVHFHRRPFHDFGHRSLEGINLNPTASDTGHQPTTFIEKPSMSACYTFKISDKRAAAAASHPATHHRNGVMRISYLPGIPTISCAWQHSEHTRRKFDLKTCCNIAQDCCCDEATSCGTLRNSGEHSNDDTEDEIETDSGREMVEEDTSIMVETRHFQAEKEFIEKKGRGAVDGEDTGARLGSMRRAGSLAITPEYKIRRITVASVPVSRCHTPKSENEMRHERLTLTPTLTTRLTLTLTLSIAQTVSSGLILRDLSQLMRTTHLHSRQMNTNRPRPISMNDIQGSPPRASASASADPGSLHHKSLAVAPTRPAPSNLATRSSYGHQPETTMPILTSILTEPALKSCHQELLPITPTLPASLDLTFQLSDTHQPGRVTPAPISMLAEPGLKSCDQKLPSIPLTLLASSDLMIQLSTAHEPDMSTPALIPVLARPEANPFGLAAFASSTTDLHRITPAIVARVLQVPAREYQGKPPSAVDGMIGSLQPGMWVSASAVSAAISALNTVPSEYKVNEIGSVSAEDPQDAGEPPFMQFWQSSGDQYDASGLQRLVHSGGSFSQPHGAAYCTSCSSAPRIDYGTVALPSADLIYRLYDQTGMACMAMPDPEPAIALRCSSTATAYHRLGIANWAVRPQKQSDFNHSLYFAEHCITLDLVFRQAKRAGEMASTYFRNSEDDPEERTALHFSNLSDSADPCDDIDSAS</sequence>
<protein>
    <submittedName>
        <fullName evidence="2">Uncharacterized protein</fullName>
    </submittedName>
</protein>
<feature type="region of interest" description="Disordered" evidence="1">
    <location>
        <begin position="871"/>
        <end position="903"/>
    </location>
</feature>
<keyword evidence="3" id="KW-1185">Reference proteome</keyword>
<dbReference type="AlphaFoldDB" id="M3AIK0"/>
<evidence type="ECO:0000313" key="3">
    <source>
        <dbReference type="Proteomes" id="UP000016932"/>
    </source>
</evidence>
<feature type="compositionally biased region" description="Acidic residues" evidence="1">
    <location>
        <begin position="894"/>
        <end position="903"/>
    </location>
</feature>
<gene>
    <name evidence="2" type="ORF">MYCFIDRAFT_180364</name>
</gene>
<proteinExistence type="predicted"/>
<dbReference type="RefSeq" id="XP_007932358.1">
    <property type="nucleotide sequence ID" value="XM_007934167.1"/>
</dbReference>
<name>M3AIK0_PSEFD</name>
<feature type="region of interest" description="Disordered" evidence="1">
    <location>
        <begin position="323"/>
        <end position="343"/>
    </location>
</feature>
<dbReference type="HOGENOM" id="CLU_321081_0_0_1"/>
<feature type="region of interest" description="Disordered" evidence="1">
    <location>
        <begin position="468"/>
        <end position="531"/>
    </location>
</feature>
<dbReference type="KEGG" id="pfj:MYCFIDRAFT_180364"/>
<dbReference type="Proteomes" id="UP000016932">
    <property type="component" value="Unassembled WGS sequence"/>
</dbReference>
<feature type="compositionally biased region" description="Low complexity" evidence="1">
    <location>
        <begin position="488"/>
        <end position="498"/>
    </location>
</feature>
<organism evidence="2 3">
    <name type="scientific">Pseudocercospora fijiensis (strain CIRAD86)</name>
    <name type="common">Black leaf streak disease fungus</name>
    <name type="synonym">Mycosphaerella fijiensis</name>
    <dbReference type="NCBI Taxonomy" id="383855"/>
    <lineage>
        <taxon>Eukaryota</taxon>
        <taxon>Fungi</taxon>
        <taxon>Dikarya</taxon>
        <taxon>Ascomycota</taxon>
        <taxon>Pezizomycotina</taxon>
        <taxon>Dothideomycetes</taxon>
        <taxon>Dothideomycetidae</taxon>
        <taxon>Mycosphaerellales</taxon>
        <taxon>Mycosphaerellaceae</taxon>
        <taxon>Pseudocercospora</taxon>
    </lineage>
</organism>
<dbReference type="GeneID" id="19334374"/>
<evidence type="ECO:0000313" key="2">
    <source>
        <dbReference type="EMBL" id="EME77033.1"/>
    </source>
</evidence>
<accession>M3AIK0</accession>
<reference evidence="2 3" key="1">
    <citation type="journal article" date="2012" name="PLoS Pathog.">
        <title>Diverse lifestyles and strategies of plant pathogenesis encoded in the genomes of eighteen Dothideomycetes fungi.</title>
        <authorList>
            <person name="Ohm R.A."/>
            <person name="Feau N."/>
            <person name="Henrissat B."/>
            <person name="Schoch C.L."/>
            <person name="Horwitz B.A."/>
            <person name="Barry K.W."/>
            <person name="Condon B.J."/>
            <person name="Copeland A.C."/>
            <person name="Dhillon B."/>
            <person name="Glaser F."/>
            <person name="Hesse C.N."/>
            <person name="Kosti I."/>
            <person name="LaButti K."/>
            <person name="Lindquist E.A."/>
            <person name="Lucas S."/>
            <person name="Salamov A.A."/>
            <person name="Bradshaw R.E."/>
            <person name="Ciuffetti L."/>
            <person name="Hamelin R.C."/>
            <person name="Kema G.H.J."/>
            <person name="Lawrence C."/>
            <person name="Scott J.A."/>
            <person name="Spatafora J.W."/>
            <person name="Turgeon B.G."/>
            <person name="de Wit P.J.G.M."/>
            <person name="Zhong S."/>
            <person name="Goodwin S.B."/>
            <person name="Grigoriev I.V."/>
        </authorList>
    </citation>
    <scope>NUCLEOTIDE SEQUENCE [LARGE SCALE GENOMIC DNA]</scope>
    <source>
        <strain evidence="2 3">CIRAD86</strain>
    </source>
</reference>